<evidence type="ECO:0000256" key="1">
    <source>
        <dbReference type="ARBA" id="ARBA00004651"/>
    </source>
</evidence>
<evidence type="ECO:0000256" key="6">
    <source>
        <dbReference type="SAM" id="Coils"/>
    </source>
</evidence>
<accession>A0ABN5AER0</accession>
<keyword evidence="6" id="KW-0175">Coiled coil</keyword>
<dbReference type="EMBL" id="CP021920">
    <property type="protein sequence ID" value="ASB87648.1"/>
    <property type="molecule type" value="Genomic_DNA"/>
</dbReference>
<keyword evidence="3 7" id="KW-0812">Transmembrane</keyword>
<feature type="coiled-coil region" evidence="6">
    <location>
        <begin position="192"/>
        <end position="219"/>
    </location>
</feature>
<proteinExistence type="predicted"/>
<sequence>MFWYDSFSVKNEFYYRKGCKYSLMKLGARILKTGIAITLALYLAAWIGLPTPVFAGIAAIFAIQPSIYRSFLTIVDQVQANIIGAATAIIFGLIFEPSPIIIGLTAVIVIAINLKLKIENTISIALVTVIAILESSGDNFLMFALVRTGTVILGVLSAFLVNLIFLPPKYETKLASHIVENTDEVIKWIRLLTRKTTEHKMLKEDIEKLKEKMMKVDHLYLLYKEERSHLKRTTYVKSRKLVLFRQAIIASNRALDTLKKLHRLENDFYHMPEEFQETLVEELDYLLHWHERILMRFVGKIKTHDTEDLLEEGDVYKQHLTESFLKNQDKLKEELLDYNMLTIMASTVEYREQLGHLETLISSFQTYHREDSELEVGDDE</sequence>
<evidence type="ECO:0000256" key="5">
    <source>
        <dbReference type="ARBA" id="ARBA00023136"/>
    </source>
</evidence>
<dbReference type="Pfam" id="PF06081">
    <property type="entry name" value="ArAE_1"/>
    <property type="match status" value="1"/>
</dbReference>
<dbReference type="PANTHER" id="PTHR30509">
    <property type="entry name" value="P-HYDROXYBENZOIC ACID EFFLUX PUMP SUBUNIT-RELATED"/>
    <property type="match status" value="1"/>
</dbReference>
<evidence type="ECO:0000256" key="2">
    <source>
        <dbReference type="ARBA" id="ARBA00022475"/>
    </source>
</evidence>
<dbReference type="InterPro" id="IPR010343">
    <property type="entry name" value="ArAE_1"/>
</dbReference>
<protein>
    <submittedName>
        <fullName evidence="8">UPF0421 protein YgaE</fullName>
    </submittedName>
</protein>
<keyword evidence="2" id="KW-1003">Cell membrane</keyword>
<keyword evidence="5 7" id="KW-0472">Membrane</keyword>
<gene>
    <name evidence="8" type="ORF">S101395_01094</name>
</gene>
<keyword evidence="4 7" id="KW-1133">Transmembrane helix</keyword>
<organism evidence="8 9">
    <name type="scientific">Bacillus sonorensis</name>
    <dbReference type="NCBI Taxonomy" id="119858"/>
    <lineage>
        <taxon>Bacteria</taxon>
        <taxon>Bacillati</taxon>
        <taxon>Bacillota</taxon>
        <taxon>Bacilli</taxon>
        <taxon>Bacillales</taxon>
        <taxon>Bacillaceae</taxon>
        <taxon>Bacillus</taxon>
    </lineage>
</organism>
<evidence type="ECO:0000256" key="3">
    <source>
        <dbReference type="ARBA" id="ARBA00022692"/>
    </source>
</evidence>
<dbReference type="Proteomes" id="UP000196877">
    <property type="component" value="Chromosome"/>
</dbReference>
<evidence type="ECO:0000313" key="9">
    <source>
        <dbReference type="Proteomes" id="UP000196877"/>
    </source>
</evidence>
<keyword evidence="9" id="KW-1185">Reference proteome</keyword>
<comment type="subcellular location">
    <subcellularLocation>
        <location evidence="1">Cell membrane</location>
        <topology evidence="1">Multi-pass membrane protein</topology>
    </subcellularLocation>
</comment>
<feature type="transmembrane region" description="Helical" evidence="7">
    <location>
        <begin position="83"/>
        <end position="111"/>
    </location>
</feature>
<evidence type="ECO:0000256" key="7">
    <source>
        <dbReference type="SAM" id="Phobius"/>
    </source>
</evidence>
<dbReference type="PANTHER" id="PTHR30509:SF27">
    <property type="entry name" value="UPF0421 PROTEIN YGAE"/>
    <property type="match status" value="1"/>
</dbReference>
<feature type="transmembrane region" description="Helical" evidence="7">
    <location>
        <begin position="140"/>
        <end position="166"/>
    </location>
</feature>
<reference evidence="8 9" key="1">
    <citation type="submission" date="2017-06" db="EMBL/GenBank/DDBJ databases">
        <title>Genome sequence of Bacillus sonorensis strain SRCM101395.</title>
        <authorList>
            <person name="Cho S.H."/>
        </authorList>
    </citation>
    <scope>NUCLEOTIDE SEQUENCE [LARGE SCALE GENOMIC DNA]</scope>
    <source>
        <strain evidence="8 9">SRCM101395</strain>
    </source>
</reference>
<name>A0ABN5AER0_9BACI</name>
<evidence type="ECO:0000313" key="8">
    <source>
        <dbReference type="EMBL" id="ASB87648.1"/>
    </source>
</evidence>
<evidence type="ECO:0000256" key="4">
    <source>
        <dbReference type="ARBA" id="ARBA00022989"/>
    </source>
</evidence>